<dbReference type="SMR" id="D1CH80"/>
<dbReference type="InterPro" id="IPR050727">
    <property type="entry name" value="GH43_arabinanases"/>
</dbReference>
<dbReference type="SUPFAM" id="SSF75005">
    <property type="entry name" value="Arabinanase/levansucrase/invertase"/>
    <property type="match status" value="1"/>
</dbReference>
<feature type="chain" id="PRO_5003021664" evidence="9">
    <location>
        <begin position="24"/>
        <end position="343"/>
    </location>
</feature>
<name>D1CH80_THET1</name>
<dbReference type="InterPro" id="IPR006311">
    <property type="entry name" value="TAT_signal"/>
</dbReference>
<evidence type="ECO:0000313" key="11">
    <source>
        <dbReference type="Proteomes" id="UP000000323"/>
    </source>
</evidence>
<feature type="binding site" evidence="7">
    <location>
        <begin position="189"/>
        <end position="191"/>
    </location>
    <ligand>
        <name>substrate</name>
    </ligand>
</feature>
<feature type="active site" description="Proton donor" evidence="6">
    <location>
        <position position="224"/>
    </location>
</feature>
<evidence type="ECO:0000256" key="3">
    <source>
        <dbReference type="ARBA" id="ARBA00022801"/>
    </source>
</evidence>
<dbReference type="CDD" id="cd08998">
    <property type="entry name" value="GH43_Arb43a-like"/>
    <property type="match status" value="1"/>
</dbReference>
<dbReference type="UniPathway" id="UPA00667"/>
<evidence type="ECO:0000256" key="8">
    <source>
        <dbReference type="PIRSR" id="PIRSR606710-2"/>
    </source>
</evidence>
<dbReference type="STRING" id="525904.Tter_2201"/>
<dbReference type="RefSeq" id="WP_012876132.1">
    <property type="nucleotide sequence ID" value="NC_013526.1"/>
</dbReference>
<keyword evidence="3 5" id="KW-0378">Hydrolase</keyword>
<feature type="binding site" evidence="7">
    <location>
        <begin position="169"/>
        <end position="172"/>
    </location>
    <ligand>
        <name>substrate</name>
    </ligand>
</feature>
<keyword evidence="4 5" id="KW-0326">Glycosidase</keyword>
<reference evidence="11" key="1">
    <citation type="journal article" date="2010" name="Stand. Genomic Sci.">
        <title>Complete genome sequence of 'Thermobaculum terrenum' type strain (YNP1).</title>
        <authorList>
            <person name="Kiss H."/>
            <person name="Cleland D."/>
            <person name="Lapidus A."/>
            <person name="Lucas S."/>
            <person name="Glavina Del Rio T."/>
            <person name="Nolan M."/>
            <person name="Tice H."/>
            <person name="Han C."/>
            <person name="Goodwin L."/>
            <person name="Pitluck S."/>
            <person name="Liolios K."/>
            <person name="Ivanova N."/>
            <person name="Mavromatis K."/>
            <person name="Ovchinnikova G."/>
            <person name="Pati A."/>
            <person name="Chen A."/>
            <person name="Palaniappan K."/>
            <person name="Land M."/>
            <person name="Hauser L."/>
            <person name="Chang Y."/>
            <person name="Jeffries C."/>
            <person name="Lu M."/>
            <person name="Brettin T."/>
            <person name="Detter J."/>
            <person name="Goker M."/>
            <person name="Tindall B."/>
            <person name="Beck B."/>
            <person name="McDermott T."/>
            <person name="Woyke T."/>
            <person name="Bristow J."/>
            <person name="Eisen J."/>
            <person name="Markowitz V."/>
            <person name="Hugenholtz P."/>
            <person name="Kyrpides N."/>
            <person name="Klenk H."/>
            <person name="Cheng J."/>
        </authorList>
    </citation>
    <scope>NUCLEOTIDE SEQUENCE [LARGE SCALE GENOMIC DNA]</scope>
    <source>
        <strain evidence="11">ATCC BAA-798 / YNP1</strain>
    </source>
</reference>
<dbReference type="EMBL" id="CP001826">
    <property type="protein sequence ID" value="ACZ43101.1"/>
    <property type="molecule type" value="Genomic_DNA"/>
</dbReference>
<dbReference type="Pfam" id="PF04616">
    <property type="entry name" value="Glyco_hydro_43"/>
    <property type="match status" value="1"/>
</dbReference>
<evidence type="ECO:0000256" key="6">
    <source>
        <dbReference type="PIRSR" id="PIRSR026534-1"/>
    </source>
</evidence>
<dbReference type="Proteomes" id="UP000000323">
    <property type="component" value="Chromosome 2"/>
</dbReference>
<feature type="binding site" evidence="7">
    <location>
        <position position="47"/>
    </location>
    <ligand>
        <name>substrate</name>
    </ligand>
</feature>
<dbReference type="CAZy" id="GH43">
    <property type="family name" value="Glycoside Hydrolase Family 43"/>
</dbReference>
<evidence type="ECO:0000313" key="10">
    <source>
        <dbReference type="EMBL" id="ACZ43101.1"/>
    </source>
</evidence>
<dbReference type="PROSITE" id="PS51318">
    <property type="entry name" value="TAT"/>
    <property type="match status" value="1"/>
</dbReference>
<dbReference type="AlphaFoldDB" id="D1CH80"/>
<organism evidence="10 11">
    <name type="scientific">Thermobaculum terrenum (strain ATCC BAA-798 / CCMEE 7001 / YNP1)</name>
    <dbReference type="NCBI Taxonomy" id="525904"/>
    <lineage>
        <taxon>Bacteria</taxon>
        <taxon>Bacillati</taxon>
        <taxon>Chloroflexota</taxon>
        <taxon>Chloroflexia</taxon>
        <taxon>Candidatus Thermobaculales</taxon>
        <taxon>Candidatus Thermobaculaceae</taxon>
        <taxon>Thermobaculum</taxon>
    </lineage>
</organism>
<dbReference type="InterPro" id="IPR023296">
    <property type="entry name" value="Glyco_hydro_beta-prop_sf"/>
</dbReference>
<evidence type="ECO:0000256" key="4">
    <source>
        <dbReference type="ARBA" id="ARBA00023295"/>
    </source>
</evidence>
<comment type="pathway">
    <text evidence="1 5">Glycan metabolism; L-arabinan degradation.</text>
</comment>
<dbReference type="GO" id="GO:0031222">
    <property type="term" value="P:arabinan catabolic process"/>
    <property type="evidence" value="ECO:0007669"/>
    <property type="project" value="UniProtKB-UniPathway"/>
</dbReference>
<evidence type="ECO:0000256" key="2">
    <source>
        <dbReference type="ARBA" id="ARBA00009865"/>
    </source>
</evidence>
<feature type="signal peptide" evidence="9">
    <location>
        <begin position="1"/>
        <end position="23"/>
    </location>
</feature>
<dbReference type="Gene3D" id="2.115.10.20">
    <property type="entry name" value="Glycosyl hydrolase domain, family 43"/>
    <property type="match status" value="1"/>
</dbReference>
<evidence type="ECO:0000256" key="1">
    <source>
        <dbReference type="ARBA" id="ARBA00004834"/>
    </source>
</evidence>
<evidence type="ECO:0000256" key="7">
    <source>
        <dbReference type="PIRSR" id="PIRSR026534-2"/>
    </source>
</evidence>
<dbReference type="eggNOG" id="COG3507">
    <property type="taxonomic scope" value="Bacteria"/>
</dbReference>
<dbReference type="PANTHER" id="PTHR43301">
    <property type="entry name" value="ARABINAN ENDO-1,5-ALPHA-L-ARABINOSIDASE"/>
    <property type="match status" value="1"/>
</dbReference>
<keyword evidence="9" id="KW-0732">Signal</keyword>
<dbReference type="InterPro" id="IPR016840">
    <property type="entry name" value="Glyco_hydro_43_endo_a_Ara-ase"/>
</dbReference>
<dbReference type="KEGG" id="ttr:Tter_2201"/>
<dbReference type="EC" id="3.2.1.99" evidence="10"/>
<gene>
    <name evidence="10" type="ordered locus">Tter_2201</name>
</gene>
<proteinExistence type="inferred from homology"/>
<dbReference type="PROSITE" id="PS51257">
    <property type="entry name" value="PROKAR_LIPOPROTEIN"/>
    <property type="match status" value="1"/>
</dbReference>
<accession>D1CH80</accession>
<comment type="similarity">
    <text evidence="2 5">Belongs to the glycosyl hydrolase 43 family.</text>
</comment>
<dbReference type="InterPro" id="IPR006710">
    <property type="entry name" value="Glyco_hydro_43"/>
</dbReference>
<feature type="active site" description="Proton acceptor" evidence="6">
    <location>
        <position position="47"/>
    </location>
</feature>
<evidence type="ECO:0000256" key="9">
    <source>
        <dbReference type="SAM" id="SignalP"/>
    </source>
</evidence>
<evidence type="ECO:0000256" key="5">
    <source>
        <dbReference type="PIRNR" id="PIRNR026534"/>
    </source>
</evidence>
<dbReference type="PIRSF" id="PIRSF026534">
    <property type="entry name" value="Endo_alpha-L-arabinosidase"/>
    <property type="match status" value="1"/>
</dbReference>
<feature type="site" description="Important for catalytic activity, responsible for pKa modulation of the active site Glu and correct orientation of both the proton donor and substrate" evidence="8">
    <location>
        <position position="172"/>
    </location>
</feature>
<dbReference type="PANTHER" id="PTHR43301:SF3">
    <property type="entry name" value="ARABINAN ENDO-1,5-ALPHA-L-ARABINOSIDASE A-RELATED"/>
    <property type="match status" value="1"/>
</dbReference>
<protein>
    <submittedName>
        <fullName evidence="10">Arabinan endo-1,5-alpha-L-arabinosidase</fullName>
        <ecNumber evidence="10">3.2.1.99</ecNumber>
    </submittedName>
</protein>
<sequence length="343" mass="37351">MTGITRRTLLRYGLGMTAGLALAGCGGALSTNAATSPRANRDIYVHDPSFIEADGKLYVFSTGYEPVNDGTIMIRRSTGQIGMWELIGTVFDQIPQWIRDEVGDIPNLWAPDISFWRGKYHLYYAGSTFGTNHSVIGLATNVTLDPSSPDYEWVDEGLVFRSTPSDNYNAIDPELAIDADGHAWLAFGSFWDGIKMIQLDPDTGKPLAGGNIHSLASRGGGPIEAPAITYHDGYYYLFVSFDFCCRGVDSTYKIMVGRSQQITGPYVDKEGKHLLEGGGSLLLDSHGRFVGPGGEDVYAGGGEYLLVHHYYDAHEHGAPKLQIRKLSWDGHGWPRAGGPLVAP</sequence>
<dbReference type="GO" id="GO:0046558">
    <property type="term" value="F:arabinan endo-1,5-alpha-L-arabinosidase activity"/>
    <property type="evidence" value="ECO:0007669"/>
    <property type="project" value="UniProtKB-EC"/>
</dbReference>
<keyword evidence="11" id="KW-1185">Reference proteome</keyword>
<feature type="binding site" evidence="7">
    <location>
        <position position="130"/>
    </location>
    <ligand>
        <name>substrate</name>
    </ligand>
</feature>
<dbReference type="HOGENOM" id="CLU_009397_5_1_0"/>